<keyword evidence="1" id="KW-0812">Transmembrane</keyword>
<feature type="transmembrane region" description="Helical" evidence="1">
    <location>
        <begin position="75"/>
        <end position="102"/>
    </location>
</feature>
<evidence type="ECO:0000313" key="3">
    <source>
        <dbReference type="EMBL" id="SEE17982.1"/>
    </source>
</evidence>
<dbReference type="Proteomes" id="UP000183071">
    <property type="component" value="Unassembled WGS sequence"/>
</dbReference>
<dbReference type="InterPro" id="IPR010559">
    <property type="entry name" value="Sig_transdc_His_kin_internal"/>
</dbReference>
<evidence type="ECO:0000313" key="4">
    <source>
        <dbReference type="Proteomes" id="UP000183071"/>
    </source>
</evidence>
<reference evidence="3 4" key="1">
    <citation type="submission" date="2016-10" db="EMBL/GenBank/DDBJ databases">
        <authorList>
            <person name="Varghese N."/>
            <person name="Submissions S."/>
        </authorList>
    </citation>
    <scope>NUCLEOTIDE SEQUENCE [LARGE SCALE GENOMIC DNA]</scope>
    <source>
        <strain evidence="3 4">DSW-5</strain>
    </source>
</reference>
<comment type="caution">
    <text evidence="3">The sequence shown here is derived from an EMBL/GenBank/DDBJ whole genome shotgun (WGS) entry which is preliminary data.</text>
</comment>
<protein>
    <recommendedName>
        <fullName evidence="2">Signal transduction histidine kinase internal region domain-containing protein</fullName>
    </recommendedName>
</protein>
<keyword evidence="1" id="KW-0472">Membrane</keyword>
<proteinExistence type="predicted"/>
<sequence>MNKSILNKFSKIPVHLLFWVIVWFFFYTFFSAGSSNQSFIFWFSTILSVVSIVASYSFMYQIIPDYLIQKKYSKFTLYTIYAFLFSMCVVLMTMVFGFVFFFNLDYQTMPALTKNPAVILVCVFLIVAIMSSYKVVKYNLKAIDEKRELETKILKTELQLKEQELRFLKMQIHPHFLFNTLNTIYGFALKKSEHTSEMILKLSNLLDYILYQVDEPLVPLKEEIKHLKNYISLEKLRFQEGLAIDLKIHNFNDDVKIPPMIFLPFIENAFKHGHQIKDVLKVNINFECIEDRLIFKMENSTHQKKESKKGIGLENIKKRLEMIYEDDFKLNITNNSESFKVYLSIPMK</sequence>
<evidence type="ECO:0000256" key="1">
    <source>
        <dbReference type="SAM" id="Phobius"/>
    </source>
</evidence>
<feature type="transmembrane region" description="Helical" evidence="1">
    <location>
        <begin position="117"/>
        <end position="136"/>
    </location>
</feature>
<dbReference type="Gene3D" id="3.30.565.10">
    <property type="entry name" value="Histidine kinase-like ATPase, C-terminal domain"/>
    <property type="match status" value="1"/>
</dbReference>
<dbReference type="RefSeq" id="WP_053973354.1">
    <property type="nucleotide sequence ID" value="NZ_FNUE01000001.1"/>
</dbReference>
<feature type="transmembrane region" description="Helical" evidence="1">
    <location>
        <begin position="12"/>
        <end position="33"/>
    </location>
</feature>
<dbReference type="PANTHER" id="PTHR34220:SF7">
    <property type="entry name" value="SENSOR HISTIDINE KINASE YPDA"/>
    <property type="match status" value="1"/>
</dbReference>
<feature type="transmembrane region" description="Helical" evidence="1">
    <location>
        <begin position="39"/>
        <end position="63"/>
    </location>
</feature>
<gene>
    <name evidence="3" type="ORF">SAMN05444353_1084</name>
</gene>
<accession>A0A1H5GQD9</accession>
<keyword evidence="4" id="KW-1185">Reference proteome</keyword>
<keyword evidence="1" id="KW-1133">Transmembrane helix</keyword>
<dbReference type="InterPro" id="IPR050640">
    <property type="entry name" value="Bact_2-comp_sensor_kinase"/>
</dbReference>
<feature type="domain" description="Signal transduction histidine kinase internal region" evidence="2">
    <location>
        <begin position="164"/>
        <end position="240"/>
    </location>
</feature>
<dbReference type="Pfam" id="PF06580">
    <property type="entry name" value="His_kinase"/>
    <property type="match status" value="1"/>
</dbReference>
<dbReference type="PANTHER" id="PTHR34220">
    <property type="entry name" value="SENSOR HISTIDINE KINASE YPDA"/>
    <property type="match status" value="1"/>
</dbReference>
<dbReference type="InterPro" id="IPR036890">
    <property type="entry name" value="HATPase_C_sf"/>
</dbReference>
<dbReference type="EMBL" id="FNUE01000001">
    <property type="protein sequence ID" value="SEE17982.1"/>
    <property type="molecule type" value="Genomic_DNA"/>
</dbReference>
<name>A0A1H5GQD9_9FLAO</name>
<evidence type="ECO:0000259" key="2">
    <source>
        <dbReference type="Pfam" id="PF06580"/>
    </source>
</evidence>
<organism evidence="3 4">
    <name type="scientific">Polaribacter dokdonensis DSW-5</name>
    <dbReference type="NCBI Taxonomy" id="1300348"/>
    <lineage>
        <taxon>Bacteria</taxon>
        <taxon>Pseudomonadati</taxon>
        <taxon>Bacteroidota</taxon>
        <taxon>Flavobacteriia</taxon>
        <taxon>Flavobacteriales</taxon>
        <taxon>Flavobacteriaceae</taxon>
    </lineage>
</organism>